<accession>A0A9P5BAJ0</accession>
<dbReference type="GO" id="GO:0009239">
    <property type="term" value="P:enterobactin biosynthetic process"/>
    <property type="evidence" value="ECO:0007669"/>
    <property type="project" value="TreeGrafter"/>
</dbReference>
<dbReference type="InterPro" id="IPR001242">
    <property type="entry name" value="Condensation_dom"/>
</dbReference>
<proteinExistence type="predicted"/>
<dbReference type="Gene3D" id="3.30.559.30">
    <property type="entry name" value="Nonribosomal peptide synthetase, condensation domain"/>
    <property type="match status" value="1"/>
</dbReference>
<dbReference type="GO" id="GO:0031177">
    <property type="term" value="F:phosphopantetheine binding"/>
    <property type="evidence" value="ECO:0007669"/>
    <property type="project" value="TreeGrafter"/>
</dbReference>
<name>A0A9P5BAJ0_9HYPO</name>
<dbReference type="GO" id="GO:0043041">
    <property type="term" value="P:amino acid activation for nonribosomal peptide biosynthetic process"/>
    <property type="evidence" value="ECO:0007669"/>
    <property type="project" value="TreeGrafter"/>
</dbReference>
<dbReference type="SUPFAM" id="SSF52777">
    <property type="entry name" value="CoA-dependent acyltransferases"/>
    <property type="match status" value="2"/>
</dbReference>
<feature type="domain" description="Condensation" evidence="1">
    <location>
        <begin position="32"/>
        <end position="237"/>
    </location>
</feature>
<gene>
    <name evidence="2" type="ORF">FAGAP_5721</name>
</gene>
<dbReference type="EMBL" id="LUFC02000372">
    <property type="protein sequence ID" value="KAF4498129.1"/>
    <property type="molecule type" value="Genomic_DNA"/>
</dbReference>
<evidence type="ECO:0000313" key="2">
    <source>
        <dbReference type="EMBL" id="KAF4498129.1"/>
    </source>
</evidence>
<organism evidence="2 3">
    <name type="scientific">Fusarium agapanthi</name>
    <dbReference type="NCBI Taxonomy" id="1803897"/>
    <lineage>
        <taxon>Eukaryota</taxon>
        <taxon>Fungi</taxon>
        <taxon>Dikarya</taxon>
        <taxon>Ascomycota</taxon>
        <taxon>Pezizomycotina</taxon>
        <taxon>Sordariomycetes</taxon>
        <taxon>Hypocreomycetidae</taxon>
        <taxon>Hypocreales</taxon>
        <taxon>Nectriaceae</taxon>
        <taxon>Fusarium</taxon>
        <taxon>Fusarium fujikuroi species complex</taxon>
    </lineage>
</organism>
<dbReference type="Pfam" id="PF00668">
    <property type="entry name" value="Condensation"/>
    <property type="match status" value="1"/>
</dbReference>
<reference evidence="2" key="1">
    <citation type="submission" date="2020-01" db="EMBL/GenBank/DDBJ databases">
        <title>Identification and distribution of gene clusters putatively required for synthesis of sphingolipid metabolism inhibitors in phylogenetically diverse species of the filamentous fungus Fusarium.</title>
        <authorList>
            <person name="Kim H.-S."/>
            <person name="Busman M."/>
            <person name="Brown D.W."/>
            <person name="Divon H."/>
            <person name="Uhlig S."/>
            <person name="Proctor R.H."/>
        </authorList>
    </citation>
    <scope>NUCLEOTIDE SEQUENCE</scope>
    <source>
        <strain evidence="2">NRRL 31653</strain>
    </source>
</reference>
<keyword evidence="3" id="KW-1185">Reference proteome</keyword>
<dbReference type="GO" id="GO:0047527">
    <property type="term" value="F:2,3-dihydroxybenzoate-serine ligase activity"/>
    <property type="evidence" value="ECO:0007669"/>
    <property type="project" value="TreeGrafter"/>
</dbReference>
<evidence type="ECO:0000313" key="3">
    <source>
        <dbReference type="Proteomes" id="UP000737391"/>
    </source>
</evidence>
<comment type="caution">
    <text evidence="2">The sequence shown here is derived from an EMBL/GenBank/DDBJ whole genome shotgun (WGS) entry which is preliminary data.</text>
</comment>
<dbReference type="PANTHER" id="PTHR45527">
    <property type="entry name" value="NONRIBOSOMAL PEPTIDE SYNTHETASE"/>
    <property type="match status" value="1"/>
</dbReference>
<dbReference type="Gene3D" id="3.30.559.10">
    <property type="entry name" value="Chloramphenicol acetyltransferase-like domain"/>
    <property type="match status" value="1"/>
</dbReference>
<protein>
    <submittedName>
        <fullName evidence="2">Polyketide synthase</fullName>
    </submittedName>
</protein>
<dbReference type="PANTHER" id="PTHR45527:SF1">
    <property type="entry name" value="FATTY ACID SYNTHASE"/>
    <property type="match status" value="1"/>
</dbReference>
<dbReference type="InterPro" id="IPR023213">
    <property type="entry name" value="CAT-like_dom_sf"/>
</dbReference>
<sequence>MCGNSLTETFSESYLLLMNLKSTPSSLPIITIVMDGVSMHLFLRDLNAVYIGHKINSSQKQYMDISVEERRAIESGQMDGRISYWTKLHSPPADTLPLFPIARVKSRPIPKTYQNVESLIDIGSDLSEQIKQASQSLRITPFYFYLAALQTLFNRLLSIEDISIGVTDANRSERSLQTVGFFLNLLPLRFSMQNDLKFSDLVAETAKQYRTAQANMAPFDVILDKTHVAREPMNTPLSKSP</sequence>
<dbReference type="OrthoDB" id="416786at2759"/>
<dbReference type="Proteomes" id="UP000737391">
    <property type="component" value="Unassembled WGS sequence"/>
</dbReference>
<dbReference type="AlphaFoldDB" id="A0A9P5BAJ0"/>
<dbReference type="GO" id="GO:0005829">
    <property type="term" value="C:cytosol"/>
    <property type="evidence" value="ECO:0007669"/>
    <property type="project" value="TreeGrafter"/>
</dbReference>
<dbReference type="GO" id="GO:0009366">
    <property type="term" value="C:enterobactin synthetase complex"/>
    <property type="evidence" value="ECO:0007669"/>
    <property type="project" value="TreeGrafter"/>
</dbReference>
<evidence type="ECO:0000259" key="1">
    <source>
        <dbReference type="Pfam" id="PF00668"/>
    </source>
</evidence>